<keyword evidence="11" id="KW-0966">Cell projection</keyword>
<dbReference type="EMBL" id="JBHUEN010000053">
    <property type="protein sequence ID" value="MFD1883725.1"/>
    <property type="molecule type" value="Genomic_DNA"/>
</dbReference>
<organism evidence="11 12">
    <name type="scientific">Paracoccus pacificus</name>
    <dbReference type="NCBI Taxonomy" id="1463598"/>
    <lineage>
        <taxon>Bacteria</taxon>
        <taxon>Pseudomonadati</taxon>
        <taxon>Pseudomonadota</taxon>
        <taxon>Alphaproteobacteria</taxon>
        <taxon>Rhodobacterales</taxon>
        <taxon>Paracoccaceae</taxon>
        <taxon>Paracoccus</taxon>
    </lineage>
</organism>
<evidence type="ECO:0000256" key="7">
    <source>
        <dbReference type="ARBA" id="ARBA00022779"/>
    </source>
</evidence>
<protein>
    <recommendedName>
        <fullName evidence="10">Flagellar protein FliL</fullName>
    </recommendedName>
</protein>
<name>A0ABW4RD81_9RHOB</name>
<evidence type="ECO:0000313" key="12">
    <source>
        <dbReference type="Proteomes" id="UP001597213"/>
    </source>
</evidence>
<evidence type="ECO:0000256" key="10">
    <source>
        <dbReference type="RuleBase" id="RU364125"/>
    </source>
</evidence>
<evidence type="ECO:0000256" key="5">
    <source>
        <dbReference type="ARBA" id="ARBA00022500"/>
    </source>
</evidence>
<keyword evidence="8" id="KW-1133">Transmembrane helix</keyword>
<dbReference type="Pfam" id="PF03748">
    <property type="entry name" value="FliL"/>
    <property type="match status" value="1"/>
</dbReference>
<gene>
    <name evidence="11" type="primary">fliL</name>
    <name evidence="11" type="ORF">ACFSCT_18605</name>
</gene>
<comment type="similarity">
    <text evidence="3 10">Belongs to the FliL family.</text>
</comment>
<evidence type="ECO:0000313" key="11">
    <source>
        <dbReference type="EMBL" id="MFD1883725.1"/>
    </source>
</evidence>
<keyword evidence="11" id="KW-0969">Cilium</keyword>
<keyword evidence="11" id="KW-0282">Flagellum</keyword>
<keyword evidence="9 10" id="KW-0472">Membrane</keyword>
<keyword evidence="12" id="KW-1185">Reference proteome</keyword>
<keyword evidence="7 10" id="KW-0283">Flagellar rotation</keyword>
<keyword evidence="4" id="KW-1003">Cell membrane</keyword>
<proteinExistence type="inferred from homology"/>
<accession>A0ABW4RD81</accession>
<evidence type="ECO:0000256" key="6">
    <source>
        <dbReference type="ARBA" id="ARBA00022692"/>
    </source>
</evidence>
<reference evidence="12" key="1">
    <citation type="journal article" date="2019" name="Int. J. Syst. Evol. Microbiol.">
        <title>The Global Catalogue of Microorganisms (GCM) 10K type strain sequencing project: providing services to taxonomists for standard genome sequencing and annotation.</title>
        <authorList>
            <consortium name="The Broad Institute Genomics Platform"/>
            <consortium name="The Broad Institute Genome Sequencing Center for Infectious Disease"/>
            <person name="Wu L."/>
            <person name="Ma J."/>
        </authorList>
    </citation>
    <scope>NUCLEOTIDE SEQUENCE [LARGE SCALE GENOMIC DNA]</scope>
    <source>
        <strain evidence="12">CCUG 56029</strain>
    </source>
</reference>
<evidence type="ECO:0000256" key="9">
    <source>
        <dbReference type="ARBA" id="ARBA00023136"/>
    </source>
</evidence>
<evidence type="ECO:0000256" key="8">
    <source>
        <dbReference type="ARBA" id="ARBA00022989"/>
    </source>
</evidence>
<comment type="subcellular location">
    <subcellularLocation>
        <location evidence="10">Cell inner membrane</location>
    </subcellularLocation>
    <subcellularLocation>
        <location evidence="2">Cell membrane</location>
        <topology evidence="2">Single-pass membrane protein</topology>
    </subcellularLocation>
</comment>
<sequence length="158" mass="16748">MTASASATEGPPRSGKKMLLLAGITVLAVAAGFAGSYLGYVPLPAFASRAEDPATENPFAGIEFVDVPAVMVTIPGNPARQVVLAAKLEVDAANRAAVEHMQPRIADTFNTFLSAIDPQAFERRGILDIIRTELATRVEMVLGKGLVRDVLITQFGIR</sequence>
<evidence type="ECO:0000256" key="3">
    <source>
        <dbReference type="ARBA" id="ARBA00008281"/>
    </source>
</evidence>
<evidence type="ECO:0000256" key="4">
    <source>
        <dbReference type="ARBA" id="ARBA00022475"/>
    </source>
</evidence>
<keyword evidence="10" id="KW-0997">Cell inner membrane</keyword>
<dbReference type="InterPro" id="IPR005503">
    <property type="entry name" value="FliL"/>
</dbReference>
<dbReference type="RefSeq" id="WP_379145287.1">
    <property type="nucleotide sequence ID" value="NZ_JBHUEN010000053.1"/>
</dbReference>
<evidence type="ECO:0000256" key="1">
    <source>
        <dbReference type="ARBA" id="ARBA00002254"/>
    </source>
</evidence>
<keyword evidence="5 10" id="KW-0145">Chemotaxis</keyword>
<evidence type="ECO:0000256" key="2">
    <source>
        <dbReference type="ARBA" id="ARBA00004162"/>
    </source>
</evidence>
<comment type="caution">
    <text evidence="11">The sequence shown here is derived from an EMBL/GenBank/DDBJ whole genome shotgun (WGS) entry which is preliminary data.</text>
</comment>
<dbReference type="Proteomes" id="UP001597213">
    <property type="component" value="Unassembled WGS sequence"/>
</dbReference>
<comment type="function">
    <text evidence="1 10">Controls the rotational direction of flagella during chemotaxis.</text>
</comment>
<keyword evidence="6" id="KW-0812">Transmembrane</keyword>